<sequence length="388" mass="41607">MMRTDDSSLSWILSSSDRSKVRLPGTDRARDPAATLEMAGRAARQVGVTRVADITRLDTIGIPTFQAIRPTARTLAVSQGKGVTPQLAKLSAMMEAVELWHAEQPIPPITTASPRDVIGRLSYDIRDLPLSAPTVLHDGLPLDWVAARSLVDGSETLVPVSMVGFSLVRRTGWNPPVFFASTNGLASGNTLAEGILHALYEVIERDAVTAVMTGGDRGVRVDPRTLGSPVVDELCEMMARARVRLEVRSVPSPTELPCFLARITCDDYPPAFAGFGCHLSSEIALTRAVTEAAQTRLGYVSGARDDLQSDVRDDLASKRRPVPAAEPAAAIPELAAHETLLDDLEDVVKRATVAFSHAPVLVDLTRGDIGVPVVRVLAPGSRVCPEVF</sequence>
<dbReference type="PANTHER" id="PTHR37809">
    <property type="entry name" value="RIBOSOMAL PROTEIN S12 METHYLTHIOTRANSFERASE ACCESSORY FACTOR YCAO"/>
    <property type="match status" value="1"/>
</dbReference>
<keyword evidence="3" id="KW-1185">Reference proteome</keyword>
<dbReference type="Proteomes" id="UP000610966">
    <property type="component" value="Unassembled WGS sequence"/>
</dbReference>
<dbReference type="AlphaFoldDB" id="A0A8J3VWL8"/>
<name>A0A8J3VWL8_9ACTN</name>
<feature type="domain" description="YcaO" evidence="1">
    <location>
        <begin position="80"/>
        <end position="388"/>
    </location>
</feature>
<reference evidence="2" key="1">
    <citation type="submission" date="2021-01" db="EMBL/GenBank/DDBJ databases">
        <title>Whole genome shotgun sequence of Sphaerimonospora thailandensis NBRC 107569.</title>
        <authorList>
            <person name="Komaki H."/>
            <person name="Tamura T."/>
        </authorList>
    </citation>
    <scope>NUCLEOTIDE SEQUENCE</scope>
    <source>
        <strain evidence="2">NBRC 107569</strain>
    </source>
</reference>
<dbReference type="PROSITE" id="PS51664">
    <property type="entry name" value="YCAO"/>
    <property type="match status" value="1"/>
</dbReference>
<evidence type="ECO:0000313" key="3">
    <source>
        <dbReference type="Proteomes" id="UP000610966"/>
    </source>
</evidence>
<dbReference type="PANTHER" id="PTHR37809:SF1">
    <property type="entry name" value="RIBOSOMAL PROTEIN S12 METHYLTHIOTRANSFERASE ACCESSORY FACTOR YCAO"/>
    <property type="match status" value="1"/>
</dbReference>
<dbReference type="Pfam" id="PF02624">
    <property type="entry name" value="YcaO"/>
    <property type="match status" value="1"/>
</dbReference>
<evidence type="ECO:0000259" key="1">
    <source>
        <dbReference type="PROSITE" id="PS51664"/>
    </source>
</evidence>
<dbReference type="EMBL" id="BOOG01000003">
    <property type="protein sequence ID" value="GIH67939.1"/>
    <property type="molecule type" value="Genomic_DNA"/>
</dbReference>
<accession>A0A8J3VWL8</accession>
<evidence type="ECO:0000313" key="2">
    <source>
        <dbReference type="EMBL" id="GIH67939.1"/>
    </source>
</evidence>
<protein>
    <recommendedName>
        <fullName evidence="1">YcaO domain-containing protein</fullName>
    </recommendedName>
</protein>
<organism evidence="2 3">
    <name type="scientific">Sphaerimonospora thailandensis</name>
    <dbReference type="NCBI Taxonomy" id="795644"/>
    <lineage>
        <taxon>Bacteria</taxon>
        <taxon>Bacillati</taxon>
        <taxon>Actinomycetota</taxon>
        <taxon>Actinomycetes</taxon>
        <taxon>Streptosporangiales</taxon>
        <taxon>Streptosporangiaceae</taxon>
        <taxon>Sphaerimonospora</taxon>
    </lineage>
</organism>
<dbReference type="Gene3D" id="3.30.160.660">
    <property type="match status" value="1"/>
</dbReference>
<proteinExistence type="predicted"/>
<dbReference type="NCBIfam" id="TIGR00702">
    <property type="entry name" value="YcaO-type kinase domain"/>
    <property type="match status" value="1"/>
</dbReference>
<gene>
    <name evidence="2" type="ORF">Mth01_01920</name>
</gene>
<dbReference type="InterPro" id="IPR003776">
    <property type="entry name" value="YcaO-like_dom"/>
</dbReference>
<comment type="caution">
    <text evidence="2">The sequence shown here is derived from an EMBL/GenBank/DDBJ whole genome shotgun (WGS) entry which is preliminary data.</text>
</comment>